<evidence type="ECO:0000313" key="1">
    <source>
        <dbReference type="EMBL" id="KAL0573609.1"/>
    </source>
</evidence>
<name>A0ABR3FEG9_9AGAR</name>
<proteinExistence type="predicted"/>
<gene>
    <name evidence="1" type="ORF">V5O48_008339</name>
</gene>
<accession>A0ABR3FEG9</accession>
<dbReference type="EMBL" id="JBAHYK010000483">
    <property type="protein sequence ID" value="KAL0573609.1"/>
    <property type="molecule type" value="Genomic_DNA"/>
</dbReference>
<evidence type="ECO:0000313" key="2">
    <source>
        <dbReference type="Proteomes" id="UP001465976"/>
    </source>
</evidence>
<organism evidence="1 2">
    <name type="scientific">Marasmius crinis-equi</name>
    <dbReference type="NCBI Taxonomy" id="585013"/>
    <lineage>
        <taxon>Eukaryota</taxon>
        <taxon>Fungi</taxon>
        <taxon>Dikarya</taxon>
        <taxon>Basidiomycota</taxon>
        <taxon>Agaricomycotina</taxon>
        <taxon>Agaricomycetes</taxon>
        <taxon>Agaricomycetidae</taxon>
        <taxon>Agaricales</taxon>
        <taxon>Marasmiineae</taxon>
        <taxon>Marasmiaceae</taxon>
        <taxon>Marasmius</taxon>
    </lineage>
</organism>
<dbReference type="Proteomes" id="UP001465976">
    <property type="component" value="Unassembled WGS sequence"/>
</dbReference>
<keyword evidence="2" id="KW-1185">Reference proteome</keyword>
<protein>
    <submittedName>
        <fullName evidence="1">Uncharacterized protein</fullName>
    </submittedName>
</protein>
<comment type="caution">
    <text evidence="1">The sequence shown here is derived from an EMBL/GenBank/DDBJ whole genome shotgun (WGS) entry which is preliminary data.</text>
</comment>
<sequence>MVKGVRYFLYEPKRTYTDADIYDPHIHRHAMRLINEMDAYTRKRYITLSNNVDIVLDLFYEAVDDICLCQYYIADHATRSIFWLDNYEMDQMIVWSEVKGVTELSHIRGILSSVCIDVLASMSSTIPYSIEELQQMLSLTHELGANFKGQGGAVAYG</sequence>
<reference evidence="1 2" key="1">
    <citation type="submission" date="2024-02" db="EMBL/GenBank/DDBJ databases">
        <title>A draft genome for the cacao thread blight pathogen Marasmius crinis-equi.</title>
        <authorList>
            <person name="Cohen S.P."/>
            <person name="Baruah I.K."/>
            <person name="Amoako-Attah I."/>
            <person name="Bukari Y."/>
            <person name="Meinhardt L.W."/>
            <person name="Bailey B.A."/>
        </authorList>
    </citation>
    <scope>NUCLEOTIDE SEQUENCE [LARGE SCALE GENOMIC DNA]</scope>
    <source>
        <strain evidence="1 2">GH-76</strain>
    </source>
</reference>